<protein>
    <submittedName>
        <fullName evidence="2">Uncharacterized protein</fullName>
    </submittedName>
</protein>
<gene>
    <name evidence="2" type="ORF">PG996_002741</name>
</gene>
<dbReference type="Proteomes" id="UP001446871">
    <property type="component" value="Unassembled WGS sequence"/>
</dbReference>
<name>A0ABR1WN99_9PEZI</name>
<evidence type="ECO:0000313" key="2">
    <source>
        <dbReference type="EMBL" id="KAK8083960.1"/>
    </source>
</evidence>
<evidence type="ECO:0000256" key="1">
    <source>
        <dbReference type="SAM" id="MobiDB-lite"/>
    </source>
</evidence>
<keyword evidence="3" id="KW-1185">Reference proteome</keyword>
<dbReference type="EMBL" id="JAQQWM010000001">
    <property type="protein sequence ID" value="KAK8083960.1"/>
    <property type="molecule type" value="Genomic_DNA"/>
</dbReference>
<feature type="region of interest" description="Disordered" evidence="1">
    <location>
        <begin position="133"/>
        <end position="157"/>
    </location>
</feature>
<sequence>MDPIWEGDMTKVSDCIMFEYILENVHTWATRSLKPLLSSYIDQWRDRFLNGKRRYGHSIADLHKKITALKDADVSEAFDLDEVLSSVADMHFELGRADATSAFEASRGLDSGGAFEELEELLDSRIEQYTMRPVAARRTTKAGPDSPPKTPLTSAPFVFGTSSKTSSYQAFETTFAERFAGVQFFADGSATLDASSSNKRFKGSTKSTDHSNLKPGDFSWLRPGPFTRAASAEPLSTPEPPRSDSK</sequence>
<proteinExistence type="predicted"/>
<accession>A0ABR1WN99</accession>
<comment type="caution">
    <text evidence="2">The sequence shown here is derived from an EMBL/GenBank/DDBJ whole genome shotgun (WGS) entry which is preliminary data.</text>
</comment>
<feature type="region of interest" description="Disordered" evidence="1">
    <location>
        <begin position="194"/>
        <end position="246"/>
    </location>
</feature>
<reference evidence="2 3" key="1">
    <citation type="submission" date="2023-01" db="EMBL/GenBank/DDBJ databases">
        <title>Analysis of 21 Apiospora genomes using comparative genomics revels a genus with tremendous synthesis potential of carbohydrate active enzymes and secondary metabolites.</title>
        <authorList>
            <person name="Sorensen T."/>
        </authorList>
    </citation>
    <scope>NUCLEOTIDE SEQUENCE [LARGE SCALE GENOMIC DNA]</scope>
    <source>
        <strain evidence="2 3">CBS 83171</strain>
    </source>
</reference>
<organism evidence="2 3">
    <name type="scientific">Apiospora saccharicola</name>
    <dbReference type="NCBI Taxonomy" id="335842"/>
    <lineage>
        <taxon>Eukaryota</taxon>
        <taxon>Fungi</taxon>
        <taxon>Dikarya</taxon>
        <taxon>Ascomycota</taxon>
        <taxon>Pezizomycotina</taxon>
        <taxon>Sordariomycetes</taxon>
        <taxon>Xylariomycetidae</taxon>
        <taxon>Amphisphaeriales</taxon>
        <taxon>Apiosporaceae</taxon>
        <taxon>Apiospora</taxon>
    </lineage>
</organism>
<evidence type="ECO:0000313" key="3">
    <source>
        <dbReference type="Proteomes" id="UP001446871"/>
    </source>
</evidence>